<keyword evidence="3" id="KW-1185">Reference proteome</keyword>
<dbReference type="InParanoid" id="L0ACP3"/>
<protein>
    <submittedName>
        <fullName evidence="2">Putative nucleic acid-binding protein, contains PIN domain</fullName>
    </submittedName>
</protein>
<evidence type="ECO:0000313" key="2">
    <source>
        <dbReference type="EMBL" id="AFZ70917.1"/>
    </source>
</evidence>
<dbReference type="GO" id="GO:0006355">
    <property type="term" value="P:regulation of DNA-templated transcription"/>
    <property type="evidence" value="ECO:0007669"/>
    <property type="project" value="InterPro"/>
</dbReference>
<dbReference type="InterPro" id="IPR013321">
    <property type="entry name" value="Arc_rbn_hlx_hlx"/>
</dbReference>
<evidence type="ECO:0000313" key="3">
    <source>
        <dbReference type="Proteomes" id="UP000010469"/>
    </source>
</evidence>
<dbReference type="STRING" id="1056495.Calag_1198"/>
<dbReference type="SUPFAM" id="SSF47598">
    <property type="entry name" value="Ribbon-helix-helix"/>
    <property type="match status" value="1"/>
</dbReference>
<dbReference type="OrthoDB" id="45804at2157"/>
<proteinExistence type="predicted"/>
<dbReference type="GeneID" id="14212458"/>
<dbReference type="EMBL" id="CP003378">
    <property type="protein sequence ID" value="AFZ70917.1"/>
    <property type="molecule type" value="Genomic_DNA"/>
</dbReference>
<dbReference type="Proteomes" id="UP000010469">
    <property type="component" value="Chromosome"/>
</dbReference>
<dbReference type="eggNOG" id="arCOG00719">
    <property type="taxonomic scope" value="Archaea"/>
</dbReference>
<dbReference type="HOGENOM" id="CLU_1076050_0_0_2"/>
<dbReference type="InterPro" id="IPR048987">
    <property type="entry name" value="PIN-TPR-GreABC"/>
</dbReference>
<reference evidence="3" key="1">
    <citation type="submission" date="2012-03" db="EMBL/GenBank/DDBJ databases">
        <title>Complete genome of Caldisphaera lagunensis DSM 15908.</title>
        <authorList>
            <person name="Lucas S."/>
            <person name="Copeland A."/>
            <person name="Lapidus A."/>
            <person name="Glavina del Rio T."/>
            <person name="Dalin E."/>
            <person name="Tice H."/>
            <person name="Bruce D."/>
            <person name="Goodwin L."/>
            <person name="Pitluck S."/>
            <person name="Peters L."/>
            <person name="Mikhailova N."/>
            <person name="Teshima H."/>
            <person name="Kyrpides N."/>
            <person name="Mavromatis K."/>
            <person name="Ivanova N."/>
            <person name="Brettin T."/>
            <person name="Detter J.C."/>
            <person name="Han C."/>
            <person name="Larimer F."/>
            <person name="Land M."/>
            <person name="Hauser L."/>
            <person name="Markowitz V."/>
            <person name="Cheng J.-F."/>
            <person name="Hugenholtz P."/>
            <person name="Woyke T."/>
            <person name="Wu D."/>
            <person name="Spring S."/>
            <person name="Schroeder M."/>
            <person name="Brambilla E."/>
            <person name="Klenk H.-P."/>
            <person name="Eisen J.A."/>
        </authorList>
    </citation>
    <scope>NUCLEOTIDE SEQUENCE [LARGE SCALE GENOMIC DNA]</scope>
    <source>
        <strain evidence="3">DSM 15908 / JCM 11604 / IC-154</strain>
    </source>
</reference>
<dbReference type="CDD" id="cd22231">
    <property type="entry name" value="RHH_NikR_HicB-like"/>
    <property type="match status" value="1"/>
</dbReference>
<gene>
    <name evidence="2" type="ordered locus">Calag_1198</name>
</gene>
<dbReference type="KEGG" id="clg:Calag_1198"/>
<dbReference type="InterPro" id="IPR010985">
    <property type="entry name" value="Ribbon_hlx_hlx"/>
</dbReference>
<feature type="domain" description="PIN" evidence="1">
    <location>
        <begin position="108"/>
        <end position="212"/>
    </location>
</feature>
<organism evidence="2 3">
    <name type="scientific">Caldisphaera lagunensis (strain DSM 15908 / JCM 11604 / ANMR 0165 / IC-154)</name>
    <dbReference type="NCBI Taxonomy" id="1056495"/>
    <lineage>
        <taxon>Archaea</taxon>
        <taxon>Thermoproteota</taxon>
        <taxon>Thermoprotei</taxon>
        <taxon>Acidilobales</taxon>
        <taxon>Caldisphaeraceae</taxon>
        <taxon>Caldisphaera</taxon>
    </lineage>
</organism>
<dbReference type="Pfam" id="PF20698">
    <property type="entry name" value="PIN-TPR-GreABC"/>
    <property type="match status" value="1"/>
</dbReference>
<dbReference type="AlphaFoldDB" id="L0ACP3"/>
<name>L0ACP3_CALLD</name>
<dbReference type="eggNOG" id="arCOG01009">
    <property type="taxonomic scope" value="Archaea"/>
</dbReference>
<evidence type="ECO:0000259" key="1">
    <source>
        <dbReference type="Pfam" id="PF20698"/>
    </source>
</evidence>
<dbReference type="Gene3D" id="1.10.1220.10">
    <property type="entry name" value="Met repressor-like"/>
    <property type="match status" value="1"/>
</dbReference>
<sequence>MVTNIEISGYSENALDALVRAGVYSNKTEAVREAIRRFIDSFDMKEIAFRAYKEGKISFQLAIEISGMGIEEVIWYFLKKNVSPEIGVIDIKELNENIEEIEKRNSLVFDLSSTYTILELDKIDLIKKLDKRLLISKETNNSIRSLIMRYSKLRGSLVYLGNYEVIQVKNPLNEFARKNGITLQEAEAISISKKENAILVSDDIRTRQTAKSKGIVGVPTLSLFLYSKKFNIIDEKQLNEIIAKMGTIPLIIPSELFE</sequence>
<dbReference type="RefSeq" id="WP_015232814.1">
    <property type="nucleotide sequence ID" value="NC_019791.1"/>
</dbReference>
<accession>L0ACP3</accession>